<evidence type="ECO:0000256" key="7">
    <source>
        <dbReference type="ARBA" id="ARBA00023098"/>
    </source>
</evidence>
<evidence type="ECO:0000256" key="4">
    <source>
        <dbReference type="ARBA" id="ARBA00022963"/>
    </source>
</evidence>
<evidence type="ECO:0000259" key="11">
    <source>
        <dbReference type="Pfam" id="PF00725"/>
    </source>
</evidence>
<evidence type="ECO:0000256" key="9">
    <source>
        <dbReference type="ARBA" id="ARBA00023268"/>
    </source>
</evidence>
<dbReference type="CDD" id="cd06558">
    <property type="entry name" value="crotonase-like"/>
    <property type="match status" value="1"/>
</dbReference>
<dbReference type="EMBL" id="JAVRHY010000002">
    <property type="protein sequence ID" value="MDT0617551.1"/>
    <property type="molecule type" value="Genomic_DNA"/>
</dbReference>
<comment type="pathway">
    <text evidence="1">Lipid metabolism; fatty acid beta-oxidation.</text>
</comment>
<comment type="caution">
    <text evidence="13">The sequence shown here is derived from an EMBL/GenBank/DDBJ whole genome shotgun (WGS) entry which is preliminary data.</text>
</comment>
<protein>
    <submittedName>
        <fullName evidence="13">3-hydroxyacyl-CoA dehydrogenase NAD-binding domain-containing protein</fullName>
    </submittedName>
</protein>
<gene>
    <name evidence="13" type="ORF">RM531_03620</name>
</gene>
<keyword evidence="6" id="KW-0520">NAD</keyword>
<keyword evidence="5" id="KW-0560">Oxidoreductase</keyword>
<name>A0ABU3B999_9GAMM</name>
<dbReference type="Gene3D" id="1.10.1040.50">
    <property type="match status" value="1"/>
</dbReference>
<dbReference type="SUPFAM" id="SSF51735">
    <property type="entry name" value="NAD(P)-binding Rossmann-fold domains"/>
    <property type="match status" value="1"/>
</dbReference>
<comment type="catalytic activity">
    <reaction evidence="10">
        <text>a (3S)-3-hydroxyacyl-CoA + NAD(+) = a 3-oxoacyl-CoA + NADH + H(+)</text>
        <dbReference type="Rhea" id="RHEA:22432"/>
        <dbReference type="ChEBI" id="CHEBI:15378"/>
        <dbReference type="ChEBI" id="CHEBI:57318"/>
        <dbReference type="ChEBI" id="CHEBI:57540"/>
        <dbReference type="ChEBI" id="CHEBI:57945"/>
        <dbReference type="ChEBI" id="CHEBI:90726"/>
        <dbReference type="EC" id="1.1.1.35"/>
    </reaction>
</comment>
<dbReference type="Pfam" id="PF00725">
    <property type="entry name" value="3HCDH"/>
    <property type="match status" value="1"/>
</dbReference>
<keyword evidence="4" id="KW-0442">Lipid degradation</keyword>
<evidence type="ECO:0000256" key="10">
    <source>
        <dbReference type="ARBA" id="ARBA00049556"/>
    </source>
</evidence>
<evidence type="ECO:0000256" key="8">
    <source>
        <dbReference type="ARBA" id="ARBA00023239"/>
    </source>
</evidence>
<evidence type="ECO:0000256" key="6">
    <source>
        <dbReference type="ARBA" id="ARBA00023027"/>
    </source>
</evidence>
<dbReference type="Proteomes" id="UP001259982">
    <property type="component" value="Unassembled WGS sequence"/>
</dbReference>
<organism evidence="13 14">
    <name type="scientific">Spectribacter acetivorans</name>
    <dbReference type="NCBI Taxonomy" id="3075603"/>
    <lineage>
        <taxon>Bacteria</taxon>
        <taxon>Pseudomonadati</taxon>
        <taxon>Pseudomonadota</taxon>
        <taxon>Gammaproteobacteria</taxon>
        <taxon>Salinisphaerales</taxon>
        <taxon>Salinisphaeraceae</taxon>
        <taxon>Spectribacter</taxon>
    </lineage>
</organism>
<keyword evidence="9" id="KW-0511">Multifunctional enzyme</keyword>
<keyword evidence="7" id="KW-0443">Lipid metabolism</keyword>
<feature type="domain" description="3-hydroxyacyl-CoA dehydrogenase NAD binding" evidence="12">
    <location>
        <begin position="330"/>
        <end position="508"/>
    </location>
</feature>
<dbReference type="InterPro" id="IPR006176">
    <property type="entry name" value="3-OHacyl-CoA_DH_NAD-bd"/>
</dbReference>
<dbReference type="PANTHER" id="PTHR43612:SF3">
    <property type="entry name" value="TRIFUNCTIONAL ENZYME SUBUNIT ALPHA, MITOCHONDRIAL"/>
    <property type="match status" value="1"/>
</dbReference>
<sequence>MAANMKEHTDLGGDAIRVEQDDKGILTLTLDMPGRSANVLNDQFSVPFAALIERIESDDSVTGVILTSGKKNFMVGANIDGLFAVTDPAVALKMAGDFKAMLRRLECCGKPVVAALNGSALGGGLELALACHRRIAINDPKAKMALPEVKLGVLPGGGGTQRLPRLIGIQAALPLLTEGKELSPEKAAKQGFIDELADDADDMMRRARKFIEGVIETGQPATQPWDQKGFKFPGGDSKHPAQGHMWPIAPAMMNQKTRGNYPAPRNIMSAVYEGGLVDFDTALKIEGRYFAELVVSQESKNMIGTLWYQLNKINKGESRPQGVEPGQVEKLGVLGAGMMGAGIAYVSAKAGIEVVLKDVEQAGAEKGKAYSEGLEDKAIQRGRSTPDRKKAILDRIKPTADVADLDGCDLIIEAVFEDRELKGKVTEETEGVMDPKGVFGSNTSTLPITGLATRSSRPDQFIGIHFFSPVEKMPLVEIIVGEKTSDETLARAFDYVQQIRKTPIVVNDSRGFYTSRCFATYVMEGIAMLAEGQHPRAIEQAGLKAGMPVGPLALEDEVSLSLSLHVMDQTRKDFEAEGKPYAPHPAEPTVRKMVEVLDRPGKKAGKGFYDYPEGGKKRLWPGLAEHFPLADEQFSQQEMVDRLLFAQANETARCFEEGVVTTAADANIGSIFGWGFAPFHGGTLQFTNSVGGPAAFVSRARELAERYGDRFAPAAILEKMAESGDRFDAS</sequence>
<keyword evidence="8" id="KW-0456">Lyase</keyword>
<dbReference type="InterPro" id="IPR050136">
    <property type="entry name" value="FA_oxidation_alpha_subunit"/>
</dbReference>
<dbReference type="PANTHER" id="PTHR43612">
    <property type="entry name" value="TRIFUNCTIONAL ENZYME SUBUNIT ALPHA"/>
    <property type="match status" value="1"/>
</dbReference>
<evidence type="ECO:0000256" key="5">
    <source>
        <dbReference type="ARBA" id="ARBA00023002"/>
    </source>
</evidence>
<dbReference type="SUPFAM" id="SSF48179">
    <property type="entry name" value="6-phosphogluconate dehydrogenase C-terminal domain-like"/>
    <property type="match status" value="2"/>
</dbReference>
<dbReference type="Pfam" id="PF00378">
    <property type="entry name" value="ECH_1"/>
    <property type="match status" value="1"/>
</dbReference>
<dbReference type="SUPFAM" id="SSF52096">
    <property type="entry name" value="ClpP/crotonase"/>
    <property type="match status" value="1"/>
</dbReference>
<proteinExistence type="inferred from homology"/>
<dbReference type="InterPro" id="IPR008927">
    <property type="entry name" value="6-PGluconate_DH-like_C_sf"/>
</dbReference>
<evidence type="ECO:0000256" key="3">
    <source>
        <dbReference type="ARBA" id="ARBA00022832"/>
    </source>
</evidence>
<dbReference type="RefSeq" id="WP_311657377.1">
    <property type="nucleotide sequence ID" value="NZ_JAVRHY010000002.1"/>
</dbReference>
<reference evidence="13 14" key="1">
    <citation type="submission" date="2023-09" db="EMBL/GenBank/DDBJ databases">
        <authorList>
            <person name="Rey-Velasco X."/>
        </authorList>
    </citation>
    <scope>NUCLEOTIDE SEQUENCE [LARGE SCALE GENOMIC DNA]</scope>
    <source>
        <strain evidence="13 14">P385</strain>
    </source>
</reference>
<evidence type="ECO:0000313" key="13">
    <source>
        <dbReference type="EMBL" id="MDT0617551.1"/>
    </source>
</evidence>
<dbReference type="InterPro" id="IPR006108">
    <property type="entry name" value="3HC_DH_C"/>
</dbReference>
<keyword evidence="3" id="KW-0276">Fatty acid metabolism</keyword>
<dbReference type="InterPro" id="IPR001753">
    <property type="entry name" value="Enoyl-CoA_hydra/iso"/>
</dbReference>
<comment type="similarity">
    <text evidence="2">In the central section; belongs to the 3-hydroxyacyl-CoA dehydrogenase family.</text>
</comment>
<dbReference type="Gene3D" id="3.40.50.720">
    <property type="entry name" value="NAD(P)-binding Rossmann-like Domain"/>
    <property type="match status" value="1"/>
</dbReference>
<dbReference type="Pfam" id="PF02737">
    <property type="entry name" value="3HCDH_N"/>
    <property type="match status" value="1"/>
</dbReference>
<evidence type="ECO:0000259" key="12">
    <source>
        <dbReference type="Pfam" id="PF02737"/>
    </source>
</evidence>
<evidence type="ECO:0000256" key="1">
    <source>
        <dbReference type="ARBA" id="ARBA00005005"/>
    </source>
</evidence>
<keyword evidence="14" id="KW-1185">Reference proteome</keyword>
<dbReference type="InterPro" id="IPR029045">
    <property type="entry name" value="ClpP/crotonase-like_dom_sf"/>
</dbReference>
<dbReference type="Gene3D" id="3.90.226.10">
    <property type="entry name" value="2-enoyl-CoA Hydratase, Chain A, domain 1"/>
    <property type="match status" value="1"/>
</dbReference>
<feature type="domain" description="3-hydroxyacyl-CoA dehydrogenase C-terminal" evidence="11">
    <location>
        <begin position="511"/>
        <end position="611"/>
    </location>
</feature>
<dbReference type="InterPro" id="IPR036291">
    <property type="entry name" value="NAD(P)-bd_dom_sf"/>
</dbReference>
<accession>A0ABU3B999</accession>
<evidence type="ECO:0000256" key="2">
    <source>
        <dbReference type="ARBA" id="ARBA00007005"/>
    </source>
</evidence>
<evidence type="ECO:0000313" key="14">
    <source>
        <dbReference type="Proteomes" id="UP001259982"/>
    </source>
</evidence>